<dbReference type="InterPro" id="IPR033985">
    <property type="entry name" value="SusD-like_N"/>
</dbReference>
<protein>
    <submittedName>
        <fullName evidence="8">Starch-binding associating with outer membrane</fullName>
    </submittedName>
</protein>
<feature type="domain" description="SusD-like N-terminal" evidence="7">
    <location>
        <begin position="91"/>
        <end position="224"/>
    </location>
</feature>
<evidence type="ECO:0000256" key="4">
    <source>
        <dbReference type="ARBA" id="ARBA00023136"/>
    </source>
</evidence>
<accession>A0A1T5DTE2</accession>
<keyword evidence="5" id="KW-0998">Cell outer membrane</keyword>
<evidence type="ECO:0000256" key="5">
    <source>
        <dbReference type="ARBA" id="ARBA00023237"/>
    </source>
</evidence>
<evidence type="ECO:0000256" key="2">
    <source>
        <dbReference type="ARBA" id="ARBA00006275"/>
    </source>
</evidence>
<comment type="subcellular location">
    <subcellularLocation>
        <location evidence="1">Cell outer membrane</location>
    </subcellularLocation>
</comment>
<dbReference type="Pfam" id="PF07980">
    <property type="entry name" value="SusD_RagB"/>
    <property type="match status" value="1"/>
</dbReference>
<evidence type="ECO:0000259" key="7">
    <source>
        <dbReference type="Pfam" id="PF14322"/>
    </source>
</evidence>
<name>A0A1T5DTE2_9BACT</name>
<feature type="domain" description="RagB/SusD" evidence="6">
    <location>
        <begin position="367"/>
        <end position="451"/>
    </location>
</feature>
<keyword evidence="3" id="KW-0732">Signal</keyword>
<gene>
    <name evidence="8" type="ORF">SAMN05660349_02607</name>
</gene>
<organism evidence="8 9">
    <name type="scientific">Parabacteroides chartae</name>
    <dbReference type="NCBI Taxonomy" id="1037355"/>
    <lineage>
        <taxon>Bacteria</taxon>
        <taxon>Pseudomonadati</taxon>
        <taxon>Bacteroidota</taxon>
        <taxon>Bacteroidia</taxon>
        <taxon>Bacteroidales</taxon>
        <taxon>Tannerellaceae</taxon>
        <taxon>Parabacteroides</taxon>
    </lineage>
</organism>
<dbReference type="Gene3D" id="1.25.40.390">
    <property type="match status" value="1"/>
</dbReference>
<dbReference type="GO" id="GO:0009279">
    <property type="term" value="C:cell outer membrane"/>
    <property type="evidence" value="ECO:0007669"/>
    <property type="project" value="UniProtKB-SubCell"/>
</dbReference>
<dbReference type="AlphaFoldDB" id="A0A1T5DTE2"/>
<dbReference type="EMBL" id="FUYQ01000021">
    <property type="protein sequence ID" value="SKB75092.1"/>
    <property type="molecule type" value="Genomic_DNA"/>
</dbReference>
<evidence type="ECO:0000313" key="8">
    <source>
        <dbReference type="EMBL" id="SKB75092.1"/>
    </source>
</evidence>
<dbReference type="Pfam" id="PF14322">
    <property type="entry name" value="SusD-like_3"/>
    <property type="match status" value="1"/>
</dbReference>
<comment type="similarity">
    <text evidence="2">Belongs to the SusD family.</text>
</comment>
<keyword evidence="9" id="KW-1185">Reference proteome</keyword>
<reference evidence="9" key="1">
    <citation type="submission" date="2017-02" db="EMBL/GenBank/DDBJ databases">
        <authorList>
            <person name="Varghese N."/>
            <person name="Submissions S."/>
        </authorList>
    </citation>
    <scope>NUCLEOTIDE SEQUENCE [LARGE SCALE GENOMIC DNA]</scope>
    <source>
        <strain evidence="9">DSM 24967</strain>
    </source>
</reference>
<sequence>MLWALLLVMTFSSCSDFLDKLPENRVEAELVDYTKTSDMYMPVSGTYAVARNKFSAWMAFGLIAVRGDDVDKGSSPTDQIEFKYCKEFQYDRITGYWALNAAWEGLYNVISTSNAALESLDKYAAHITNEADRKKYAEYTAEVRFIRAFSYFRIVNLWGNAPLLLNNQELNLVKSSREEIYNFIYSELEYCVANLPALRPNEQTNKLGAVTRYTAQALLAKAYLYNENWDGVLAATNDIISSNKFSLYNDFYQLFKIPGKLSNESLFELQYTDFGNGSGDIVSSDAWFAFQGPRGGKSPIEGWGFMTPTDNVRAFFAARGETVRSDASFLVAGKTTLSGDTIKPGLAGEPTCYNGKAYTPSNQLTPGRTSYGANNNIRILRYADVLLMNAEAKIRKGQNGDAEINQVRERAKLAPLTGATLDQLLDERRAEFAMEWGERFFDLVRTDKAAGTLPGFVKGVSEYYPIPQNQIDLNPNLK</sequence>
<dbReference type="Proteomes" id="UP000190852">
    <property type="component" value="Unassembled WGS sequence"/>
</dbReference>
<proteinExistence type="inferred from homology"/>
<dbReference type="InterPro" id="IPR012944">
    <property type="entry name" value="SusD_RagB_dom"/>
</dbReference>
<evidence type="ECO:0000256" key="1">
    <source>
        <dbReference type="ARBA" id="ARBA00004442"/>
    </source>
</evidence>
<evidence type="ECO:0000259" key="6">
    <source>
        <dbReference type="Pfam" id="PF07980"/>
    </source>
</evidence>
<keyword evidence="4" id="KW-0472">Membrane</keyword>
<dbReference type="SUPFAM" id="SSF48452">
    <property type="entry name" value="TPR-like"/>
    <property type="match status" value="1"/>
</dbReference>
<dbReference type="InterPro" id="IPR011990">
    <property type="entry name" value="TPR-like_helical_dom_sf"/>
</dbReference>
<evidence type="ECO:0000256" key="3">
    <source>
        <dbReference type="ARBA" id="ARBA00022729"/>
    </source>
</evidence>
<evidence type="ECO:0000313" key="9">
    <source>
        <dbReference type="Proteomes" id="UP000190852"/>
    </source>
</evidence>